<evidence type="ECO:0000259" key="5">
    <source>
        <dbReference type="PROSITE" id="PS50213"/>
    </source>
</evidence>
<keyword evidence="2" id="KW-0325">Glycoprotein</keyword>
<dbReference type="InterPro" id="IPR036378">
    <property type="entry name" value="FAS1_dom_sf"/>
</dbReference>
<dbReference type="EMBL" id="BPVZ01000036">
    <property type="protein sequence ID" value="GKV12161.1"/>
    <property type="molecule type" value="Genomic_DNA"/>
</dbReference>
<dbReference type="AlphaFoldDB" id="A0AAV5JMG9"/>
<gene>
    <name evidence="6" type="ORF">SLEP1_g23344</name>
</gene>
<keyword evidence="4" id="KW-0732">Signal</keyword>
<dbReference type="InterPro" id="IPR000782">
    <property type="entry name" value="FAS1_domain"/>
</dbReference>
<dbReference type="PANTHER" id="PTHR33985:SF2">
    <property type="entry name" value="EXPRESSED PROTEIN"/>
    <property type="match status" value="1"/>
</dbReference>
<evidence type="ECO:0000256" key="1">
    <source>
        <dbReference type="ARBA" id="ARBA00007843"/>
    </source>
</evidence>
<evidence type="ECO:0000313" key="6">
    <source>
        <dbReference type="EMBL" id="GKV12161.1"/>
    </source>
</evidence>
<protein>
    <recommendedName>
        <fullName evidence="5">FAS1 domain-containing protein</fullName>
    </recommendedName>
</protein>
<feature type="compositionally biased region" description="Pro residues" evidence="3">
    <location>
        <begin position="56"/>
        <end position="68"/>
    </location>
</feature>
<dbReference type="Pfam" id="PF02469">
    <property type="entry name" value="Fasciclin"/>
    <property type="match status" value="1"/>
</dbReference>
<evidence type="ECO:0000313" key="7">
    <source>
        <dbReference type="Proteomes" id="UP001054252"/>
    </source>
</evidence>
<name>A0AAV5JMG9_9ROSI</name>
<feature type="domain" description="FAS1" evidence="5">
    <location>
        <begin position="78"/>
        <end position="212"/>
    </location>
</feature>
<reference evidence="6 7" key="1">
    <citation type="journal article" date="2021" name="Commun. Biol.">
        <title>The genome of Shorea leprosula (Dipterocarpaceae) highlights the ecological relevance of drought in aseasonal tropical rainforests.</title>
        <authorList>
            <person name="Ng K.K.S."/>
            <person name="Kobayashi M.J."/>
            <person name="Fawcett J.A."/>
            <person name="Hatakeyama M."/>
            <person name="Paape T."/>
            <person name="Ng C.H."/>
            <person name="Ang C.C."/>
            <person name="Tnah L.H."/>
            <person name="Lee C.T."/>
            <person name="Nishiyama T."/>
            <person name="Sese J."/>
            <person name="O'Brien M.J."/>
            <person name="Copetti D."/>
            <person name="Mohd Noor M.I."/>
            <person name="Ong R.C."/>
            <person name="Putra M."/>
            <person name="Sireger I.Z."/>
            <person name="Indrioko S."/>
            <person name="Kosugi Y."/>
            <person name="Izuno A."/>
            <person name="Isagi Y."/>
            <person name="Lee S.L."/>
            <person name="Shimizu K.K."/>
        </authorList>
    </citation>
    <scope>NUCLEOTIDE SEQUENCE [LARGE SCALE GENOMIC DNA]</scope>
    <source>
        <strain evidence="6">214</strain>
    </source>
</reference>
<evidence type="ECO:0000256" key="3">
    <source>
        <dbReference type="SAM" id="MobiDB-lite"/>
    </source>
</evidence>
<dbReference type="PROSITE" id="PS50213">
    <property type="entry name" value="FAS1"/>
    <property type="match status" value="1"/>
</dbReference>
<dbReference type="Proteomes" id="UP001054252">
    <property type="component" value="Unassembled WGS sequence"/>
</dbReference>
<comment type="similarity">
    <text evidence="1">Belongs to the fasciclin-like AGP family.</text>
</comment>
<dbReference type="PANTHER" id="PTHR33985">
    <property type="entry name" value="OS02G0491300 PROTEIN-RELATED"/>
    <property type="match status" value="1"/>
</dbReference>
<dbReference type="SUPFAM" id="SSF101447">
    <property type="entry name" value="Formin homology 2 domain (FH2 domain)"/>
    <property type="match status" value="1"/>
</dbReference>
<keyword evidence="7" id="KW-1185">Reference proteome</keyword>
<accession>A0AAV5JMG9</accession>
<feature type="signal peptide" evidence="4">
    <location>
        <begin position="1"/>
        <end position="21"/>
    </location>
</feature>
<proteinExistence type="inferred from homology"/>
<keyword evidence="2" id="KW-0654">Proteoglycan</keyword>
<dbReference type="SUPFAM" id="SSF82153">
    <property type="entry name" value="FAS1 domain"/>
    <property type="match status" value="2"/>
</dbReference>
<feature type="region of interest" description="Disordered" evidence="3">
    <location>
        <begin position="36"/>
        <end position="69"/>
    </location>
</feature>
<dbReference type="Gene3D" id="2.30.180.10">
    <property type="entry name" value="FAS1 domain"/>
    <property type="match status" value="1"/>
</dbReference>
<comment type="caution">
    <text evidence="6">The sequence shown here is derived from an EMBL/GenBank/DDBJ whole genome shotgun (WGS) entry which is preliminary data.</text>
</comment>
<evidence type="ECO:0000256" key="2">
    <source>
        <dbReference type="ARBA" id="ARBA00022974"/>
    </source>
</evidence>
<evidence type="ECO:0000256" key="4">
    <source>
        <dbReference type="SAM" id="SignalP"/>
    </source>
</evidence>
<sequence>MAISLQIQFLLSFSILSVSQAILTEALDPIFTPFTASTTTTPPPSPQMTSPLFTTSPPPPPPPPPPPTQNVIVNDHSMTSLLSPILSHLGFNELATAVPSLSADSSGTVAWSGPFTLFAPSDSSVRTCASCSVPSLLREHVVPGLFSIDYLRKLAFGSKIETISPGRCITVTTTAHSHSNNTIPKVFIGGVEITHPDLFNNGLVIIHGIQGYVSPLSSFSCDIERMMSLSVPLRNPQIQQQPLVPQQQTALMRMMLRDAMLRLRNNGFSVVSLAMKLKYLELVTLDNMTVFALEDMAIFSTGSHNYIHSVRCHIVPNHLLTFAELERLPVGTMLPSLERGQSLVVTTAGGGATAPPMRINYVRIKVPDVMQNAKIVVHSLYLPFPRIHPAAAAYDGMMTGMEADHHGAVEVAYATVDENAECRTTPVTGEVKPVVRTEDHHDHHGL</sequence>
<feature type="chain" id="PRO_5043674835" description="FAS1 domain-containing protein" evidence="4">
    <location>
        <begin position="22"/>
        <end position="446"/>
    </location>
</feature>
<dbReference type="SMART" id="SM00554">
    <property type="entry name" value="FAS1"/>
    <property type="match status" value="2"/>
</dbReference>
<organism evidence="6 7">
    <name type="scientific">Rubroshorea leprosula</name>
    <dbReference type="NCBI Taxonomy" id="152421"/>
    <lineage>
        <taxon>Eukaryota</taxon>
        <taxon>Viridiplantae</taxon>
        <taxon>Streptophyta</taxon>
        <taxon>Embryophyta</taxon>
        <taxon>Tracheophyta</taxon>
        <taxon>Spermatophyta</taxon>
        <taxon>Magnoliopsida</taxon>
        <taxon>eudicotyledons</taxon>
        <taxon>Gunneridae</taxon>
        <taxon>Pentapetalae</taxon>
        <taxon>rosids</taxon>
        <taxon>malvids</taxon>
        <taxon>Malvales</taxon>
        <taxon>Dipterocarpaceae</taxon>
        <taxon>Rubroshorea</taxon>
    </lineage>
</organism>
<dbReference type="InterPro" id="IPR052806">
    <property type="entry name" value="Fasciclin-like_AGP"/>
</dbReference>